<reference evidence="1" key="3">
    <citation type="journal article" date="2017" name="Nature">
        <title>Genome sequence of the progenitor of the wheat D genome Aegilops tauschii.</title>
        <authorList>
            <person name="Luo M.C."/>
            <person name="Gu Y.Q."/>
            <person name="Puiu D."/>
            <person name="Wang H."/>
            <person name="Twardziok S.O."/>
            <person name="Deal K.R."/>
            <person name="Huo N."/>
            <person name="Zhu T."/>
            <person name="Wang L."/>
            <person name="Wang Y."/>
            <person name="McGuire P.E."/>
            <person name="Liu S."/>
            <person name="Long H."/>
            <person name="Ramasamy R.K."/>
            <person name="Rodriguez J.C."/>
            <person name="Van S.L."/>
            <person name="Yuan L."/>
            <person name="Wang Z."/>
            <person name="Xia Z."/>
            <person name="Xiao L."/>
            <person name="Anderson O.D."/>
            <person name="Ouyang S."/>
            <person name="Liang Y."/>
            <person name="Zimin A.V."/>
            <person name="Pertea G."/>
            <person name="Qi P."/>
            <person name="Bennetzen J.L."/>
            <person name="Dai X."/>
            <person name="Dawson M.W."/>
            <person name="Muller H.G."/>
            <person name="Kugler K."/>
            <person name="Rivarola-Duarte L."/>
            <person name="Spannagl M."/>
            <person name="Mayer K.F.X."/>
            <person name="Lu F.H."/>
            <person name="Bevan M.W."/>
            <person name="Leroy P."/>
            <person name="Li P."/>
            <person name="You F.M."/>
            <person name="Sun Q."/>
            <person name="Liu Z."/>
            <person name="Lyons E."/>
            <person name="Wicker T."/>
            <person name="Salzberg S.L."/>
            <person name="Devos K.M."/>
            <person name="Dvorak J."/>
        </authorList>
    </citation>
    <scope>NUCLEOTIDE SEQUENCE [LARGE SCALE GENOMIC DNA]</scope>
    <source>
        <strain evidence="1">cv. AL8/78</strain>
    </source>
</reference>
<accession>A0A453CNT5</accession>
<reference evidence="2" key="2">
    <citation type="journal article" date="2017" name="Nat. Plants">
        <title>The Aegilops tauschii genome reveals multiple impacts of transposons.</title>
        <authorList>
            <person name="Zhao G."/>
            <person name="Zou C."/>
            <person name="Li K."/>
            <person name="Wang K."/>
            <person name="Li T."/>
            <person name="Gao L."/>
            <person name="Zhang X."/>
            <person name="Wang H."/>
            <person name="Yang Z."/>
            <person name="Liu X."/>
            <person name="Jiang W."/>
            <person name="Mao L."/>
            <person name="Kong X."/>
            <person name="Jiao Y."/>
            <person name="Jia J."/>
        </authorList>
    </citation>
    <scope>NUCLEOTIDE SEQUENCE [LARGE SCALE GENOMIC DNA]</scope>
    <source>
        <strain evidence="2">cv. AL8/78</strain>
    </source>
</reference>
<dbReference type="Proteomes" id="UP000015105">
    <property type="component" value="Chromosome 2D"/>
</dbReference>
<name>A0A453CNT5_AEGTS</name>
<dbReference type="AlphaFoldDB" id="A0A453CNT5"/>
<dbReference type="EnsemblPlants" id="AET2Gv20905900.4">
    <property type="protein sequence ID" value="AET2Gv20905900.4"/>
    <property type="gene ID" value="AET2Gv20905900"/>
</dbReference>
<sequence>DHHGGGAQGGGWTPSECCSPQGCGHPPAACLRRSDAAGRGDALLVLDLGLDIVDGVRALNLQSDGLPRQGLHEDLHATTETQDKMKGGLLLDVVIRKGAAILQLGLDVVDGVRALNLKSNGLAGEGLHKDLH</sequence>
<evidence type="ECO:0000313" key="1">
    <source>
        <dbReference type="EnsemblPlants" id="AET2Gv20905900.4"/>
    </source>
</evidence>
<reference evidence="1" key="4">
    <citation type="submission" date="2019-03" db="UniProtKB">
        <authorList>
            <consortium name="EnsemblPlants"/>
        </authorList>
    </citation>
    <scope>IDENTIFICATION</scope>
</reference>
<reference evidence="1" key="5">
    <citation type="journal article" date="2021" name="G3 (Bethesda)">
        <title>Aegilops tauschii genome assembly Aet v5.0 features greater sequence contiguity and improved annotation.</title>
        <authorList>
            <person name="Wang L."/>
            <person name="Zhu T."/>
            <person name="Rodriguez J.C."/>
            <person name="Deal K.R."/>
            <person name="Dubcovsky J."/>
            <person name="McGuire P.E."/>
            <person name="Lux T."/>
            <person name="Spannagl M."/>
            <person name="Mayer K.F.X."/>
            <person name="Baldrich P."/>
            <person name="Meyers B.C."/>
            <person name="Huo N."/>
            <person name="Gu Y.Q."/>
            <person name="Zhou H."/>
            <person name="Devos K.M."/>
            <person name="Bennetzen J.L."/>
            <person name="Unver T."/>
            <person name="Budak H."/>
            <person name="Gulick P.J."/>
            <person name="Galiba G."/>
            <person name="Kalapos B."/>
            <person name="Nelson D.R."/>
            <person name="Li P."/>
            <person name="You F.M."/>
            <person name="Luo M.C."/>
            <person name="Dvorak J."/>
        </authorList>
    </citation>
    <scope>NUCLEOTIDE SEQUENCE [LARGE SCALE GENOMIC DNA]</scope>
    <source>
        <strain evidence="1">cv. AL8/78</strain>
    </source>
</reference>
<evidence type="ECO:0000313" key="2">
    <source>
        <dbReference type="Proteomes" id="UP000015105"/>
    </source>
</evidence>
<reference evidence="2" key="1">
    <citation type="journal article" date="2014" name="Science">
        <title>Ancient hybridizations among the ancestral genomes of bread wheat.</title>
        <authorList>
            <consortium name="International Wheat Genome Sequencing Consortium,"/>
            <person name="Marcussen T."/>
            <person name="Sandve S.R."/>
            <person name="Heier L."/>
            <person name="Spannagl M."/>
            <person name="Pfeifer M."/>
            <person name="Jakobsen K.S."/>
            <person name="Wulff B.B."/>
            <person name="Steuernagel B."/>
            <person name="Mayer K.F."/>
            <person name="Olsen O.A."/>
        </authorList>
    </citation>
    <scope>NUCLEOTIDE SEQUENCE [LARGE SCALE GENOMIC DNA]</scope>
    <source>
        <strain evidence="2">cv. AL8/78</strain>
    </source>
</reference>
<dbReference type="Gramene" id="AET2Gv20905900.4">
    <property type="protein sequence ID" value="AET2Gv20905900.4"/>
    <property type="gene ID" value="AET2Gv20905900"/>
</dbReference>
<organism evidence="1 2">
    <name type="scientific">Aegilops tauschii subsp. strangulata</name>
    <name type="common">Goatgrass</name>
    <dbReference type="NCBI Taxonomy" id="200361"/>
    <lineage>
        <taxon>Eukaryota</taxon>
        <taxon>Viridiplantae</taxon>
        <taxon>Streptophyta</taxon>
        <taxon>Embryophyta</taxon>
        <taxon>Tracheophyta</taxon>
        <taxon>Spermatophyta</taxon>
        <taxon>Magnoliopsida</taxon>
        <taxon>Liliopsida</taxon>
        <taxon>Poales</taxon>
        <taxon>Poaceae</taxon>
        <taxon>BOP clade</taxon>
        <taxon>Pooideae</taxon>
        <taxon>Triticodae</taxon>
        <taxon>Triticeae</taxon>
        <taxon>Triticinae</taxon>
        <taxon>Aegilops</taxon>
    </lineage>
</organism>
<proteinExistence type="predicted"/>
<protein>
    <submittedName>
        <fullName evidence="1">Uncharacterized protein</fullName>
    </submittedName>
</protein>
<keyword evidence="2" id="KW-1185">Reference proteome</keyword>